<dbReference type="Proteomes" id="UP001153076">
    <property type="component" value="Unassembled WGS sequence"/>
</dbReference>
<dbReference type="EMBL" id="JAKOGI010000041">
    <property type="protein sequence ID" value="KAJ8447165.1"/>
    <property type="molecule type" value="Genomic_DNA"/>
</dbReference>
<dbReference type="AlphaFoldDB" id="A0A9Q1QP29"/>
<proteinExistence type="predicted"/>
<evidence type="ECO:0000313" key="2">
    <source>
        <dbReference type="EMBL" id="KAJ8447165.1"/>
    </source>
</evidence>
<comment type="caution">
    <text evidence="2">The sequence shown here is derived from an EMBL/GenBank/DDBJ whole genome shotgun (WGS) entry which is preliminary data.</text>
</comment>
<organism evidence="2 3">
    <name type="scientific">Carnegiea gigantea</name>
    <dbReference type="NCBI Taxonomy" id="171969"/>
    <lineage>
        <taxon>Eukaryota</taxon>
        <taxon>Viridiplantae</taxon>
        <taxon>Streptophyta</taxon>
        <taxon>Embryophyta</taxon>
        <taxon>Tracheophyta</taxon>
        <taxon>Spermatophyta</taxon>
        <taxon>Magnoliopsida</taxon>
        <taxon>eudicotyledons</taxon>
        <taxon>Gunneridae</taxon>
        <taxon>Pentapetalae</taxon>
        <taxon>Caryophyllales</taxon>
        <taxon>Cactineae</taxon>
        <taxon>Cactaceae</taxon>
        <taxon>Cactoideae</taxon>
        <taxon>Echinocereeae</taxon>
        <taxon>Carnegiea</taxon>
    </lineage>
</organism>
<gene>
    <name evidence="2" type="ORF">Cgig2_022894</name>
</gene>
<name>A0A9Q1QP29_9CARY</name>
<protein>
    <submittedName>
        <fullName evidence="2">Uncharacterized protein</fullName>
    </submittedName>
</protein>
<sequence>MGAPSFISSIDLRRSVPSMAFPRSLSTSEMAEYVAYHFEWDRCGVAFPPFPLPNDFQALCPSYDLAVVEDAAQRFKLPKLPQVIFYAMLLNEAERLGVLHGRTLRRMESALIELRWSTFEAWMWQNGDWIFEARFREKAEYEEESLDTEGAASPSGDDKQGEAGREEADSFQMRTSRSEADGWPRVTSGLATEFRGEIADFIRESFTWHWRSATRSPPPLSDDYEDLCPRFTRSDAKRAALDFELPEMVQATFYAMLLNDVIELGIVSGFLTIDLKLTLEGLRLTSFEAWLSRTSRDLREAQFWKRTLPSGASGSMNGHEGSAGSTAPRPFPTIFYTMVVNDAVELGLTCRLTAECMVWVMQKLDWALIEF</sequence>
<feature type="region of interest" description="Disordered" evidence="1">
    <location>
        <begin position="142"/>
        <end position="182"/>
    </location>
</feature>
<reference evidence="2" key="1">
    <citation type="submission" date="2022-04" db="EMBL/GenBank/DDBJ databases">
        <title>Carnegiea gigantea Genome sequencing and assembly v2.</title>
        <authorList>
            <person name="Copetti D."/>
            <person name="Sanderson M.J."/>
            <person name="Burquez A."/>
            <person name="Wojciechowski M.F."/>
        </authorList>
    </citation>
    <scope>NUCLEOTIDE SEQUENCE</scope>
    <source>
        <strain evidence="2">SGP5-SGP5p</strain>
        <tissue evidence="2">Aerial part</tissue>
    </source>
</reference>
<feature type="compositionally biased region" description="Basic and acidic residues" evidence="1">
    <location>
        <begin position="156"/>
        <end position="168"/>
    </location>
</feature>
<evidence type="ECO:0000256" key="1">
    <source>
        <dbReference type="SAM" id="MobiDB-lite"/>
    </source>
</evidence>
<evidence type="ECO:0000313" key="3">
    <source>
        <dbReference type="Proteomes" id="UP001153076"/>
    </source>
</evidence>
<accession>A0A9Q1QP29</accession>
<keyword evidence="3" id="KW-1185">Reference proteome</keyword>